<dbReference type="Proteomes" id="UP000217790">
    <property type="component" value="Unassembled WGS sequence"/>
</dbReference>
<evidence type="ECO:0000313" key="1">
    <source>
        <dbReference type="EMBL" id="PBK88788.1"/>
    </source>
</evidence>
<dbReference type="AlphaFoldDB" id="A0A2H3DD39"/>
<accession>A0A2H3DD39</accession>
<evidence type="ECO:0000313" key="2">
    <source>
        <dbReference type="Proteomes" id="UP000217790"/>
    </source>
</evidence>
<protein>
    <submittedName>
        <fullName evidence="1">Uncharacterized protein</fullName>
    </submittedName>
</protein>
<reference evidence="2" key="1">
    <citation type="journal article" date="2017" name="Nat. Ecol. Evol.">
        <title>Genome expansion and lineage-specific genetic innovations in the forest pathogenic fungi Armillaria.</title>
        <authorList>
            <person name="Sipos G."/>
            <person name="Prasanna A.N."/>
            <person name="Walter M.C."/>
            <person name="O'Connor E."/>
            <person name="Balint B."/>
            <person name="Krizsan K."/>
            <person name="Kiss B."/>
            <person name="Hess J."/>
            <person name="Varga T."/>
            <person name="Slot J."/>
            <person name="Riley R."/>
            <person name="Boka B."/>
            <person name="Rigling D."/>
            <person name="Barry K."/>
            <person name="Lee J."/>
            <person name="Mihaltcheva S."/>
            <person name="LaButti K."/>
            <person name="Lipzen A."/>
            <person name="Waldron R."/>
            <person name="Moloney N.M."/>
            <person name="Sperisen C."/>
            <person name="Kredics L."/>
            <person name="Vagvoelgyi C."/>
            <person name="Patrignani A."/>
            <person name="Fitzpatrick D."/>
            <person name="Nagy I."/>
            <person name="Doyle S."/>
            <person name="Anderson J.B."/>
            <person name="Grigoriev I.V."/>
            <person name="Gueldener U."/>
            <person name="Muensterkoetter M."/>
            <person name="Nagy L.G."/>
        </authorList>
    </citation>
    <scope>NUCLEOTIDE SEQUENCE [LARGE SCALE GENOMIC DNA]</scope>
    <source>
        <strain evidence="2">Ar21-2</strain>
    </source>
</reference>
<organism evidence="1 2">
    <name type="scientific">Armillaria gallica</name>
    <name type="common">Bulbous honey fungus</name>
    <name type="synonym">Armillaria bulbosa</name>
    <dbReference type="NCBI Taxonomy" id="47427"/>
    <lineage>
        <taxon>Eukaryota</taxon>
        <taxon>Fungi</taxon>
        <taxon>Dikarya</taxon>
        <taxon>Basidiomycota</taxon>
        <taxon>Agaricomycotina</taxon>
        <taxon>Agaricomycetes</taxon>
        <taxon>Agaricomycetidae</taxon>
        <taxon>Agaricales</taxon>
        <taxon>Marasmiineae</taxon>
        <taxon>Physalacriaceae</taxon>
        <taxon>Armillaria</taxon>
    </lineage>
</organism>
<keyword evidence="2" id="KW-1185">Reference proteome</keyword>
<name>A0A2H3DD39_ARMGA</name>
<gene>
    <name evidence="1" type="ORF">ARMGADRAFT_1015903</name>
</gene>
<proteinExistence type="predicted"/>
<dbReference type="InParanoid" id="A0A2H3DD39"/>
<dbReference type="EMBL" id="KZ293671">
    <property type="protein sequence ID" value="PBK88788.1"/>
    <property type="molecule type" value="Genomic_DNA"/>
</dbReference>
<sequence>MPSDIKWHQLNPFPPPPIHLAPIPPFEIPHINRERNHTFSHFWIFAKTVDDLLRWADRYDTERDGHWFERLDVTRIEDLYGLPWKINGRMHISLSDIGRKSIPTGRLGCYMLPPEN</sequence>